<proteinExistence type="predicted"/>
<name>A0ABX0CIN1_9NOCA</name>
<protein>
    <submittedName>
        <fullName evidence="1">Uncharacterized protein</fullName>
    </submittedName>
</protein>
<keyword evidence="2" id="KW-1185">Reference proteome</keyword>
<dbReference type="EMBL" id="JAAGUX010000001">
    <property type="protein sequence ID" value="NEW54060.1"/>
    <property type="molecule type" value="Genomic_DNA"/>
</dbReference>
<evidence type="ECO:0000313" key="1">
    <source>
        <dbReference type="EMBL" id="NEW54060.1"/>
    </source>
</evidence>
<dbReference type="RefSeq" id="WP_163837572.1">
    <property type="nucleotide sequence ID" value="NZ_JAAGUX010000001.1"/>
</dbReference>
<dbReference type="Proteomes" id="UP000470876">
    <property type="component" value="Unassembled WGS sequence"/>
</dbReference>
<comment type="caution">
    <text evidence="1">The sequence shown here is derived from an EMBL/GenBank/DDBJ whole genome shotgun (WGS) entry which is preliminary data.</text>
</comment>
<evidence type="ECO:0000313" key="2">
    <source>
        <dbReference type="Proteomes" id="UP000470876"/>
    </source>
</evidence>
<gene>
    <name evidence="1" type="ORF">GV794_00035</name>
</gene>
<accession>A0ABX0CIN1</accession>
<organism evidence="1 2">
    <name type="scientific">Nocardia cyriacigeorgica</name>
    <dbReference type="NCBI Taxonomy" id="135487"/>
    <lineage>
        <taxon>Bacteria</taxon>
        <taxon>Bacillati</taxon>
        <taxon>Actinomycetota</taxon>
        <taxon>Actinomycetes</taxon>
        <taxon>Mycobacteriales</taxon>
        <taxon>Nocardiaceae</taxon>
        <taxon>Nocardia</taxon>
    </lineage>
</organism>
<reference evidence="1 2" key="1">
    <citation type="submission" date="2020-01" db="EMBL/GenBank/DDBJ databases">
        <title>Genetics and antimicrobial susceptibilities of Nocardia species isolated from the soil; a comparison with species isolated from humans.</title>
        <authorList>
            <person name="Carrasco G."/>
            <person name="Monzon S."/>
            <person name="Sansegundo M."/>
            <person name="Garcia E."/>
            <person name="Garrido N."/>
            <person name="Medina M.J."/>
            <person name="Villalon P."/>
            <person name="Ramirez-Arocha A.C."/>
            <person name="Jimenez P."/>
            <person name="Cuesta I."/>
            <person name="Valdezate S."/>
        </authorList>
    </citation>
    <scope>NUCLEOTIDE SEQUENCE [LARGE SCALE GENOMIC DNA]</scope>
    <source>
        <strain evidence="1 2">CNM20110649</strain>
    </source>
</reference>
<sequence>MRANSCKSIDDPRPQHWLGDDRITTAVRRVLGQEAFASAFAAGYDDRDLFARQTS</sequence>